<name>A0A9P4MLH8_9PEZI</name>
<feature type="compositionally biased region" description="Low complexity" evidence="1">
    <location>
        <begin position="203"/>
        <end position="214"/>
    </location>
</feature>
<dbReference type="Proteomes" id="UP000799439">
    <property type="component" value="Unassembled WGS sequence"/>
</dbReference>
<gene>
    <name evidence="2" type="ORF">K461DRAFT_15158</name>
</gene>
<feature type="compositionally biased region" description="Low complexity" evidence="1">
    <location>
        <begin position="148"/>
        <end position="159"/>
    </location>
</feature>
<evidence type="ECO:0000256" key="1">
    <source>
        <dbReference type="SAM" id="MobiDB-lite"/>
    </source>
</evidence>
<accession>A0A9P4MLH8</accession>
<dbReference type="EMBL" id="ML996081">
    <property type="protein sequence ID" value="KAF2157333.1"/>
    <property type="molecule type" value="Genomic_DNA"/>
</dbReference>
<proteinExistence type="predicted"/>
<sequence length="355" mass="38774">MANSKPTAYVPLQPLRQGPVASIRKAGVNCPKSDHVSSRHSRNIRNLSVATRRSRLASDKTMEILSYYVDDDFKAQTPSPEEVSAFDFGLTREVKGVIQHVSDEVVLDTTTVAGVEEHCPLKSPILLPLRSGPPNRTPNYGLFPAPSPNDSTSSSNPTSIPSPIPTRNPDSTSSHARSDSGASVPRSGPLSRPHRPRIARVRSSTTSTEASTASIKEPVRPSLGTRSRSSTTTTITRRWRTDTSASWRPLLSPEVNRVPPSVALPCTPFRPDTPVRSVFSSPSSTSSRRWNGWRRTLSWASSAGSCGIREIETGETMVLVAGNRGEDVMVARRQPVFRETRRSSRGCWAFGLCFN</sequence>
<organism evidence="2 3">
    <name type="scientific">Myriangium duriaei CBS 260.36</name>
    <dbReference type="NCBI Taxonomy" id="1168546"/>
    <lineage>
        <taxon>Eukaryota</taxon>
        <taxon>Fungi</taxon>
        <taxon>Dikarya</taxon>
        <taxon>Ascomycota</taxon>
        <taxon>Pezizomycotina</taxon>
        <taxon>Dothideomycetes</taxon>
        <taxon>Dothideomycetidae</taxon>
        <taxon>Myriangiales</taxon>
        <taxon>Myriangiaceae</taxon>
        <taxon>Myriangium</taxon>
    </lineage>
</organism>
<protein>
    <submittedName>
        <fullName evidence="2">Uncharacterized protein</fullName>
    </submittedName>
</protein>
<evidence type="ECO:0000313" key="2">
    <source>
        <dbReference type="EMBL" id="KAF2157333.1"/>
    </source>
</evidence>
<feature type="compositionally biased region" description="Low complexity" evidence="1">
    <location>
        <begin position="225"/>
        <end position="236"/>
    </location>
</feature>
<comment type="caution">
    <text evidence="2">The sequence shown here is derived from an EMBL/GenBank/DDBJ whole genome shotgun (WGS) entry which is preliminary data.</text>
</comment>
<evidence type="ECO:0000313" key="3">
    <source>
        <dbReference type="Proteomes" id="UP000799439"/>
    </source>
</evidence>
<keyword evidence="3" id="KW-1185">Reference proteome</keyword>
<reference evidence="2" key="1">
    <citation type="journal article" date="2020" name="Stud. Mycol.">
        <title>101 Dothideomycetes genomes: a test case for predicting lifestyles and emergence of pathogens.</title>
        <authorList>
            <person name="Haridas S."/>
            <person name="Albert R."/>
            <person name="Binder M."/>
            <person name="Bloem J."/>
            <person name="Labutti K."/>
            <person name="Salamov A."/>
            <person name="Andreopoulos B."/>
            <person name="Baker S."/>
            <person name="Barry K."/>
            <person name="Bills G."/>
            <person name="Bluhm B."/>
            <person name="Cannon C."/>
            <person name="Castanera R."/>
            <person name="Culley D."/>
            <person name="Daum C."/>
            <person name="Ezra D."/>
            <person name="Gonzalez J."/>
            <person name="Henrissat B."/>
            <person name="Kuo A."/>
            <person name="Liang C."/>
            <person name="Lipzen A."/>
            <person name="Lutzoni F."/>
            <person name="Magnuson J."/>
            <person name="Mondo S."/>
            <person name="Nolan M."/>
            <person name="Ohm R."/>
            <person name="Pangilinan J."/>
            <person name="Park H.-J."/>
            <person name="Ramirez L."/>
            <person name="Alfaro M."/>
            <person name="Sun H."/>
            <person name="Tritt A."/>
            <person name="Yoshinaga Y."/>
            <person name="Zwiers L.-H."/>
            <person name="Turgeon B."/>
            <person name="Goodwin S."/>
            <person name="Spatafora J."/>
            <person name="Crous P."/>
            <person name="Grigoriev I."/>
        </authorList>
    </citation>
    <scope>NUCLEOTIDE SEQUENCE</scope>
    <source>
        <strain evidence="2">CBS 260.36</strain>
    </source>
</reference>
<dbReference type="OrthoDB" id="10650882at2759"/>
<dbReference type="AlphaFoldDB" id="A0A9P4MLH8"/>
<feature type="region of interest" description="Disordered" evidence="1">
    <location>
        <begin position="124"/>
        <end position="241"/>
    </location>
</feature>